<dbReference type="InterPro" id="IPR050256">
    <property type="entry name" value="Glycosyltransferase_2"/>
</dbReference>
<dbReference type="Gene3D" id="3.90.550.10">
    <property type="entry name" value="Spore Coat Polysaccharide Biosynthesis Protein SpsA, Chain A"/>
    <property type="match status" value="1"/>
</dbReference>
<dbReference type="Proteomes" id="UP001207626">
    <property type="component" value="Unassembled WGS sequence"/>
</dbReference>
<reference evidence="2 3" key="1">
    <citation type="submission" date="2022-05" db="EMBL/GenBank/DDBJ databases">
        <title>Genome Sequencing of Bee-Associated Microbes.</title>
        <authorList>
            <person name="Dunlap C."/>
        </authorList>
    </citation>
    <scope>NUCLEOTIDE SEQUENCE [LARGE SCALE GENOMIC DNA]</scope>
    <source>
        <strain evidence="2 3">NRRL NRS-1438</strain>
    </source>
</reference>
<organism evidence="2 3">
    <name type="scientific">Paenibacillus apiarius</name>
    <dbReference type="NCBI Taxonomy" id="46240"/>
    <lineage>
        <taxon>Bacteria</taxon>
        <taxon>Bacillati</taxon>
        <taxon>Bacillota</taxon>
        <taxon>Bacilli</taxon>
        <taxon>Bacillales</taxon>
        <taxon>Paenibacillaceae</taxon>
        <taxon>Paenibacillus</taxon>
    </lineage>
</organism>
<dbReference type="PANTHER" id="PTHR48090">
    <property type="entry name" value="UNDECAPRENYL-PHOSPHATE 4-DEOXY-4-FORMAMIDO-L-ARABINOSE TRANSFERASE-RELATED"/>
    <property type="match status" value="1"/>
</dbReference>
<comment type="caution">
    <text evidence="2">The sequence shown here is derived from an EMBL/GenBank/DDBJ whole genome shotgun (WGS) entry which is preliminary data.</text>
</comment>
<feature type="domain" description="Glycosyltransferase 2-like" evidence="1">
    <location>
        <begin position="4"/>
        <end position="112"/>
    </location>
</feature>
<gene>
    <name evidence="2" type="ORF">M5X09_26525</name>
</gene>
<evidence type="ECO:0000313" key="2">
    <source>
        <dbReference type="EMBL" id="MCY9523161.1"/>
    </source>
</evidence>
<name>A0ABT4E0N2_9BACL</name>
<dbReference type="RefSeq" id="WP_087434073.1">
    <property type="nucleotide sequence ID" value="NZ_JAMDLV010000073.1"/>
</dbReference>
<sequence>MKLSIVVPCYNEEKNIPLILERFNAVINRDDIEVVLVNNGSTDRTAAVLEEILHKYKFARTIHVEINQGYGYGILQGLKVTRGEYIGWTHADMQTDPNDVIKALCIIEKKGCPQNIFVKGDRKNRPFFDQLFTTGMSMFESIYLRRRLIDINAQPNLFHRTFFSTWINPPHDFSLDLYALYLARSNNLSIERFDVIFPERINGVSSWNKGFASKWKFIKRTINFSVKLKRKGIN</sequence>
<dbReference type="InterPro" id="IPR029044">
    <property type="entry name" value="Nucleotide-diphossugar_trans"/>
</dbReference>
<dbReference type="PANTHER" id="PTHR48090:SF7">
    <property type="entry name" value="RFBJ PROTEIN"/>
    <property type="match status" value="1"/>
</dbReference>
<evidence type="ECO:0000313" key="3">
    <source>
        <dbReference type="Proteomes" id="UP001207626"/>
    </source>
</evidence>
<dbReference type="CDD" id="cd04179">
    <property type="entry name" value="DPM_DPG-synthase_like"/>
    <property type="match status" value="1"/>
</dbReference>
<accession>A0ABT4E0N2</accession>
<keyword evidence="3" id="KW-1185">Reference proteome</keyword>
<evidence type="ECO:0000259" key="1">
    <source>
        <dbReference type="Pfam" id="PF00535"/>
    </source>
</evidence>
<dbReference type="InterPro" id="IPR001173">
    <property type="entry name" value="Glyco_trans_2-like"/>
</dbReference>
<dbReference type="SUPFAM" id="SSF53448">
    <property type="entry name" value="Nucleotide-diphospho-sugar transferases"/>
    <property type="match status" value="1"/>
</dbReference>
<dbReference type="Pfam" id="PF00535">
    <property type="entry name" value="Glycos_transf_2"/>
    <property type="match status" value="1"/>
</dbReference>
<proteinExistence type="predicted"/>
<protein>
    <submittedName>
        <fullName evidence="2">Glycosyltransferase family 2 protein</fullName>
    </submittedName>
</protein>
<dbReference type="EMBL" id="JAMDLW010000060">
    <property type="protein sequence ID" value="MCY9523161.1"/>
    <property type="molecule type" value="Genomic_DNA"/>
</dbReference>